<evidence type="ECO:0000256" key="2">
    <source>
        <dbReference type="ARBA" id="ARBA00022448"/>
    </source>
</evidence>
<dbReference type="RefSeq" id="WP_344455264.1">
    <property type="nucleotide sequence ID" value="NZ_BAAATZ010000029.1"/>
</dbReference>
<reference evidence="7" key="1">
    <citation type="journal article" date="2019" name="Int. J. Syst. Evol. Microbiol.">
        <title>The Global Catalogue of Microorganisms (GCM) 10K type strain sequencing project: providing services to taxonomists for standard genome sequencing and annotation.</title>
        <authorList>
            <consortium name="The Broad Institute Genomics Platform"/>
            <consortium name="The Broad Institute Genome Sequencing Center for Infectious Disease"/>
            <person name="Wu L."/>
            <person name="Ma J."/>
        </authorList>
    </citation>
    <scope>NUCLEOTIDE SEQUENCE [LARGE SCALE GENOMIC DNA]</scope>
    <source>
        <strain evidence="7">JCM 8201</strain>
    </source>
</reference>
<dbReference type="PANTHER" id="PTHR43335">
    <property type="entry name" value="ABC TRANSPORTER, ATP-BINDING PROTEIN"/>
    <property type="match status" value="1"/>
</dbReference>
<dbReference type="InterPro" id="IPR003593">
    <property type="entry name" value="AAA+_ATPase"/>
</dbReference>
<evidence type="ECO:0000256" key="3">
    <source>
        <dbReference type="ARBA" id="ARBA00022741"/>
    </source>
</evidence>
<dbReference type="InterPro" id="IPR027417">
    <property type="entry name" value="P-loop_NTPase"/>
</dbReference>
<dbReference type="EMBL" id="BAAATZ010000029">
    <property type="protein sequence ID" value="GAA2735221.1"/>
    <property type="molecule type" value="Genomic_DNA"/>
</dbReference>
<name>A0ABP6H1D2_9ACTN</name>
<evidence type="ECO:0000259" key="5">
    <source>
        <dbReference type="PROSITE" id="PS50893"/>
    </source>
</evidence>
<evidence type="ECO:0000313" key="6">
    <source>
        <dbReference type="EMBL" id="GAA2735221.1"/>
    </source>
</evidence>
<feature type="domain" description="ABC transporter" evidence="5">
    <location>
        <begin position="6"/>
        <end position="234"/>
    </location>
</feature>
<proteinExistence type="inferred from homology"/>
<dbReference type="Proteomes" id="UP001501842">
    <property type="component" value="Unassembled WGS sequence"/>
</dbReference>
<dbReference type="PANTHER" id="PTHR43335:SF4">
    <property type="entry name" value="ABC TRANSPORTER, ATP-BINDING PROTEIN"/>
    <property type="match status" value="1"/>
</dbReference>
<keyword evidence="2" id="KW-0813">Transport</keyword>
<evidence type="ECO:0000256" key="4">
    <source>
        <dbReference type="ARBA" id="ARBA00022840"/>
    </source>
</evidence>
<keyword evidence="4 6" id="KW-0067">ATP-binding</keyword>
<dbReference type="PROSITE" id="PS50893">
    <property type="entry name" value="ABC_TRANSPORTER_2"/>
    <property type="match status" value="1"/>
</dbReference>
<dbReference type="SMART" id="SM00382">
    <property type="entry name" value="AAA"/>
    <property type="match status" value="1"/>
</dbReference>
<evidence type="ECO:0000256" key="1">
    <source>
        <dbReference type="ARBA" id="ARBA00005417"/>
    </source>
</evidence>
<evidence type="ECO:0000313" key="7">
    <source>
        <dbReference type="Proteomes" id="UP001501842"/>
    </source>
</evidence>
<comment type="caution">
    <text evidence="6">The sequence shown here is derived from an EMBL/GenBank/DDBJ whole genome shotgun (WGS) entry which is preliminary data.</text>
</comment>
<accession>A0ABP6H1D2</accession>
<keyword evidence="3" id="KW-0547">Nucleotide-binding</keyword>
<keyword evidence="7" id="KW-1185">Reference proteome</keyword>
<dbReference type="PROSITE" id="PS00211">
    <property type="entry name" value="ABC_TRANSPORTER_1"/>
    <property type="match status" value="1"/>
</dbReference>
<dbReference type="Pfam" id="PF00005">
    <property type="entry name" value="ABC_tran"/>
    <property type="match status" value="1"/>
</dbReference>
<protein>
    <submittedName>
        <fullName evidence="6">ABC transporter ATP-binding protein</fullName>
    </submittedName>
</protein>
<dbReference type="InterPro" id="IPR017871">
    <property type="entry name" value="ABC_transporter-like_CS"/>
</dbReference>
<sequence>MSTPALRVAGLAHRFGTTKALDGVDLTVEPGRVHGFLGRNGAGKTTLIRALLGLLVPDRGEVEVLGTPVRGGRTPAALWSRVGCLVEGPGLYPALTVADHLRMAARLRGLPRPAAPCVTELLDLGRYLDVPARALSLGNRQRLGLALALIHRPALVVLDEPGNGLDPAGVVDVRNLLRRLAEEGTTVFMSSHLISEVARTADHVSIIHAGRLVAELSGAELRAPGRARLAAAFRDGEHARLAAAALTAAGIQAHADGDGLTSEAPEAVEYPDRMAVRLVEAGLPPIRLAVERDDLEHHFLRLTGGTR</sequence>
<dbReference type="Gene3D" id="3.40.50.300">
    <property type="entry name" value="P-loop containing nucleotide triphosphate hydrolases"/>
    <property type="match status" value="1"/>
</dbReference>
<comment type="similarity">
    <text evidence="1">Belongs to the ABC transporter superfamily.</text>
</comment>
<dbReference type="SUPFAM" id="SSF52540">
    <property type="entry name" value="P-loop containing nucleoside triphosphate hydrolases"/>
    <property type="match status" value="1"/>
</dbReference>
<dbReference type="InterPro" id="IPR003439">
    <property type="entry name" value="ABC_transporter-like_ATP-bd"/>
</dbReference>
<organism evidence="6 7">
    <name type="scientific">Actinocorallia aurantiaca</name>
    <dbReference type="NCBI Taxonomy" id="46204"/>
    <lineage>
        <taxon>Bacteria</taxon>
        <taxon>Bacillati</taxon>
        <taxon>Actinomycetota</taxon>
        <taxon>Actinomycetes</taxon>
        <taxon>Streptosporangiales</taxon>
        <taxon>Thermomonosporaceae</taxon>
        <taxon>Actinocorallia</taxon>
    </lineage>
</organism>
<gene>
    <name evidence="6" type="ORF">GCM10010439_59510</name>
</gene>
<dbReference type="GO" id="GO:0005524">
    <property type="term" value="F:ATP binding"/>
    <property type="evidence" value="ECO:0007669"/>
    <property type="project" value="UniProtKB-KW"/>
</dbReference>